<protein>
    <submittedName>
        <fullName evidence="2">Uncharacterized protein</fullName>
    </submittedName>
</protein>
<feature type="region of interest" description="Disordered" evidence="1">
    <location>
        <begin position="83"/>
        <end position="193"/>
    </location>
</feature>
<sequence>MPSHLSEISRTKSTAAKSSYQRTRSCHRDHAVSHTWTQRLATKDVEHCLKSKISGLKRKDYGWSTSLEAACTPAANTLGNEDIATSTSSKLHNTNGVDSTKRSRRESTADTRRVPLTKPCQVPPQGVWSAPLKQSANNHTAQRSGLQRRMASKVKAEPLAEIEHKAQSSPVQAIPSCSELLSPTTPATERTSPLQKALAVSVVSAASDNEASGDDQSETMAPPSPPVSAPRQAKPRPVPLFDRGNLVSILRGVTSATLCRLLKSNSNLSLAIVKDCRWDNSKGVFTYRLAFSAASGGPADSAFLGTEEEEFEEAQLEPCRFAPHSAAQVEGRPCIVAGCSTKSSGCVVKVHFADVAADKATSPETRWFAYKQVERCVPGKGALLGCERRATRQEVELLTRGVRQEDFNETADDARFNEALLVKSAIGSTGDDRLARGPSTHEHVGSVRCVFEFTELTPVTGEELAVRPDLRVMLQDITCGTEQPLQCLVSTEQLGTGEVFATDGSAVLTNAHVVHTSTVTKQELVQICARLMKQDKQSEGVAVWELLKHLDTVEDWAQYCVVSERAEASGRNECFPTAVTFTLTHSKEKLRGLVETVEVPTEYLQRNIADTKHICDVALFTLQRPLHRYAYPVIPKLRIAAARDPACAGGFLVDVSGLGGTHMEEVRGELGVAHKGNNFANSIKHSGSTLHGGSGSMLLLSSRQGDLECEGGFKYAYALHYAMGSHLKDGAKQASPVYNQAIMLGSSPVLDWLHSTLGARCPPVEHFGEQDGVDRRLMHCRIPVGQEQAIWAAFLLDSMRFSKLESVHSTSEEDVLRFLMEEFSPFRSKVAPHTPAIHASCKASAAIPAAEGCAKFRPPRDVESWIAVSTPKNSAISSRALEARKAEK</sequence>
<feature type="compositionally biased region" description="Polar residues" evidence="1">
    <location>
        <begin position="132"/>
        <end position="145"/>
    </location>
</feature>
<accession>A0AAE0F1F0</accession>
<dbReference type="Proteomes" id="UP001190700">
    <property type="component" value="Unassembled WGS sequence"/>
</dbReference>
<dbReference type="InterPro" id="IPR009003">
    <property type="entry name" value="Peptidase_S1_PA"/>
</dbReference>
<name>A0AAE0F1F0_9CHLO</name>
<reference evidence="2 3" key="1">
    <citation type="journal article" date="2015" name="Genome Biol. Evol.">
        <title>Comparative Genomics of a Bacterivorous Green Alga Reveals Evolutionary Causalities and Consequences of Phago-Mixotrophic Mode of Nutrition.</title>
        <authorList>
            <person name="Burns J.A."/>
            <person name="Paasch A."/>
            <person name="Narechania A."/>
            <person name="Kim E."/>
        </authorList>
    </citation>
    <scope>NUCLEOTIDE SEQUENCE [LARGE SCALE GENOMIC DNA]</scope>
    <source>
        <strain evidence="2 3">PLY_AMNH</strain>
    </source>
</reference>
<organism evidence="2 3">
    <name type="scientific">Cymbomonas tetramitiformis</name>
    <dbReference type="NCBI Taxonomy" id="36881"/>
    <lineage>
        <taxon>Eukaryota</taxon>
        <taxon>Viridiplantae</taxon>
        <taxon>Chlorophyta</taxon>
        <taxon>Pyramimonadophyceae</taxon>
        <taxon>Pyramimonadales</taxon>
        <taxon>Pyramimonadaceae</taxon>
        <taxon>Cymbomonas</taxon>
    </lineage>
</organism>
<feature type="region of interest" description="Disordered" evidence="1">
    <location>
        <begin position="205"/>
        <end position="239"/>
    </location>
</feature>
<evidence type="ECO:0000256" key="1">
    <source>
        <dbReference type="SAM" id="MobiDB-lite"/>
    </source>
</evidence>
<feature type="compositionally biased region" description="Polar residues" evidence="1">
    <location>
        <begin position="1"/>
        <end position="23"/>
    </location>
</feature>
<comment type="caution">
    <text evidence="2">The sequence shown here is derived from an EMBL/GenBank/DDBJ whole genome shotgun (WGS) entry which is preliminary data.</text>
</comment>
<proteinExistence type="predicted"/>
<evidence type="ECO:0000313" key="3">
    <source>
        <dbReference type="Proteomes" id="UP001190700"/>
    </source>
</evidence>
<keyword evidence="3" id="KW-1185">Reference proteome</keyword>
<feature type="region of interest" description="Disordered" evidence="1">
    <location>
        <begin position="1"/>
        <end position="30"/>
    </location>
</feature>
<feature type="compositionally biased region" description="Polar residues" evidence="1">
    <location>
        <begin position="83"/>
        <end position="98"/>
    </location>
</feature>
<feature type="compositionally biased region" description="Polar residues" evidence="1">
    <location>
        <begin position="179"/>
        <end position="193"/>
    </location>
</feature>
<feature type="compositionally biased region" description="Basic and acidic residues" evidence="1">
    <location>
        <begin position="99"/>
        <end position="113"/>
    </location>
</feature>
<dbReference type="SUPFAM" id="SSF50494">
    <property type="entry name" value="Trypsin-like serine proteases"/>
    <property type="match status" value="1"/>
</dbReference>
<dbReference type="EMBL" id="LGRX02027988">
    <property type="protein sequence ID" value="KAK3248541.1"/>
    <property type="molecule type" value="Genomic_DNA"/>
</dbReference>
<gene>
    <name evidence="2" type="ORF">CYMTET_41996</name>
</gene>
<feature type="compositionally biased region" description="Basic and acidic residues" evidence="1">
    <location>
        <begin position="154"/>
        <end position="166"/>
    </location>
</feature>
<evidence type="ECO:0000313" key="2">
    <source>
        <dbReference type="EMBL" id="KAK3248541.1"/>
    </source>
</evidence>
<dbReference type="AlphaFoldDB" id="A0AAE0F1F0"/>